<dbReference type="Proteomes" id="UP000694892">
    <property type="component" value="Chromosome 9_10S"/>
</dbReference>
<accession>A0A974H133</accession>
<name>A0A974H133_XENLA</name>
<proteinExistence type="predicted"/>
<dbReference type="AlphaFoldDB" id="A0A974H133"/>
<organism evidence="1 2">
    <name type="scientific">Xenopus laevis</name>
    <name type="common">African clawed frog</name>
    <dbReference type="NCBI Taxonomy" id="8355"/>
    <lineage>
        <taxon>Eukaryota</taxon>
        <taxon>Metazoa</taxon>
        <taxon>Chordata</taxon>
        <taxon>Craniata</taxon>
        <taxon>Vertebrata</taxon>
        <taxon>Euteleostomi</taxon>
        <taxon>Amphibia</taxon>
        <taxon>Batrachia</taxon>
        <taxon>Anura</taxon>
        <taxon>Pipoidea</taxon>
        <taxon>Pipidae</taxon>
        <taxon>Xenopodinae</taxon>
        <taxon>Xenopus</taxon>
        <taxon>Xenopus</taxon>
    </lineage>
</organism>
<evidence type="ECO:0000313" key="1">
    <source>
        <dbReference type="EMBL" id="OCT60650.1"/>
    </source>
</evidence>
<dbReference type="EMBL" id="CM004483">
    <property type="protein sequence ID" value="OCT60650.1"/>
    <property type="molecule type" value="Genomic_DNA"/>
</dbReference>
<sequence length="70" mass="7542">MVLYTGAPLSHSVDPAFLFTPSRSVQKPGSAGCLGSNVMEGNAAFTLWPKGTHMYAAMFPYLTIFPLCFP</sequence>
<evidence type="ECO:0000313" key="2">
    <source>
        <dbReference type="Proteomes" id="UP000694892"/>
    </source>
</evidence>
<protein>
    <submittedName>
        <fullName evidence="1">Uncharacterized protein</fullName>
    </submittedName>
</protein>
<reference evidence="2" key="1">
    <citation type="journal article" date="2016" name="Nature">
        <title>Genome evolution in the allotetraploid frog Xenopus laevis.</title>
        <authorList>
            <person name="Session A.M."/>
            <person name="Uno Y."/>
            <person name="Kwon T."/>
            <person name="Chapman J.A."/>
            <person name="Toyoda A."/>
            <person name="Takahashi S."/>
            <person name="Fukui A."/>
            <person name="Hikosaka A."/>
            <person name="Suzuki A."/>
            <person name="Kondo M."/>
            <person name="van Heeringen S.J."/>
            <person name="Quigley I."/>
            <person name="Heinz S."/>
            <person name="Ogino H."/>
            <person name="Ochi H."/>
            <person name="Hellsten U."/>
            <person name="Lyons J.B."/>
            <person name="Simakov O."/>
            <person name="Putnam N."/>
            <person name="Stites J."/>
            <person name="Kuroki Y."/>
            <person name="Tanaka T."/>
            <person name="Michiue T."/>
            <person name="Watanabe M."/>
            <person name="Bogdanovic O."/>
            <person name="Lister R."/>
            <person name="Georgiou G."/>
            <person name="Paranjpe S.S."/>
            <person name="van Kruijsbergen I."/>
            <person name="Shu S."/>
            <person name="Carlson J."/>
            <person name="Kinoshita T."/>
            <person name="Ohta Y."/>
            <person name="Mawaribuchi S."/>
            <person name="Jenkins J."/>
            <person name="Grimwood J."/>
            <person name="Schmutz J."/>
            <person name="Mitros T."/>
            <person name="Mozaffari S.V."/>
            <person name="Suzuki Y."/>
            <person name="Haramoto Y."/>
            <person name="Yamamoto T.S."/>
            <person name="Takagi C."/>
            <person name="Heald R."/>
            <person name="Miller K."/>
            <person name="Haudenschild C."/>
            <person name="Kitzman J."/>
            <person name="Nakayama T."/>
            <person name="Izutsu Y."/>
            <person name="Robert J."/>
            <person name="Fortriede J."/>
            <person name="Burns K."/>
            <person name="Lotay V."/>
            <person name="Karimi K."/>
            <person name="Yasuoka Y."/>
            <person name="Dichmann D.S."/>
            <person name="Flajnik M.F."/>
            <person name="Houston D.W."/>
            <person name="Shendure J."/>
            <person name="DuPasquier L."/>
            <person name="Vize P.D."/>
            <person name="Zorn A.M."/>
            <person name="Ito M."/>
            <person name="Marcotte E.M."/>
            <person name="Wallingford J.B."/>
            <person name="Ito Y."/>
            <person name="Asashima M."/>
            <person name="Ueno N."/>
            <person name="Matsuda Y."/>
            <person name="Veenstra G.J."/>
            <person name="Fujiyama A."/>
            <person name="Harland R.M."/>
            <person name="Taira M."/>
            <person name="Rokhsar D.S."/>
        </authorList>
    </citation>
    <scope>NUCLEOTIDE SEQUENCE [LARGE SCALE GENOMIC DNA]</scope>
    <source>
        <strain evidence="2">J</strain>
    </source>
</reference>
<gene>
    <name evidence="1" type="ORF">XELAEV_18046670mg</name>
</gene>